<evidence type="ECO:0000313" key="2">
    <source>
        <dbReference type="Proteomes" id="UP000481360"/>
    </source>
</evidence>
<sequence>MNWSGVAAWVREHAPALHAAFLPPSGIEIGGVPPDLAAWWREFDGVDRAVLGDESPLLPLSWHPLDVVSALRRRTRADRLPIAADCFDDADLLFVDLHDGSVVTEETGREWDRVTAMLDHVLRMFERNDDPVYRLLRYEDGHINWDTRPTLTRGSHAVQ</sequence>
<keyword evidence="2" id="KW-1185">Reference proteome</keyword>
<gene>
    <name evidence="1" type="ORF">G7043_38515</name>
</gene>
<accession>A0A7C9RWT1</accession>
<evidence type="ECO:0000313" key="1">
    <source>
        <dbReference type="EMBL" id="NGY64824.1"/>
    </source>
</evidence>
<evidence type="ECO:0008006" key="3">
    <source>
        <dbReference type="Google" id="ProtNLM"/>
    </source>
</evidence>
<proteinExistence type="predicted"/>
<name>A0A7C9RWT1_9PSEU</name>
<dbReference type="Proteomes" id="UP000481360">
    <property type="component" value="Unassembled WGS sequence"/>
</dbReference>
<reference evidence="1 2" key="1">
    <citation type="submission" date="2020-03" db="EMBL/GenBank/DDBJ databases">
        <title>Isolation and identification of active actinomycetes.</title>
        <authorList>
            <person name="Sun X."/>
        </authorList>
    </citation>
    <scope>NUCLEOTIDE SEQUENCE [LARGE SCALE GENOMIC DNA]</scope>
    <source>
        <strain evidence="1 2">NEAU-D13</strain>
    </source>
</reference>
<dbReference type="EMBL" id="JAAMPJ010000014">
    <property type="protein sequence ID" value="NGY64824.1"/>
    <property type="molecule type" value="Genomic_DNA"/>
</dbReference>
<organism evidence="1 2">
    <name type="scientific">Lentzea alba</name>
    <dbReference type="NCBI Taxonomy" id="2714351"/>
    <lineage>
        <taxon>Bacteria</taxon>
        <taxon>Bacillati</taxon>
        <taxon>Actinomycetota</taxon>
        <taxon>Actinomycetes</taxon>
        <taxon>Pseudonocardiales</taxon>
        <taxon>Pseudonocardiaceae</taxon>
        <taxon>Lentzea</taxon>
    </lineage>
</organism>
<dbReference type="AlphaFoldDB" id="A0A7C9RWT1"/>
<dbReference type="RefSeq" id="WP_166053646.1">
    <property type="nucleotide sequence ID" value="NZ_JAAMPJ010000014.1"/>
</dbReference>
<protein>
    <recommendedName>
        <fullName evidence="3">SMI1 / KNR4 family (SUKH-1)</fullName>
    </recommendedName>
</protein>
<comment type="caution">
    <text evidence="1">The sequence shown here is derived from an EMBL/GenBank/DDBJ whole genome shotgun (WGS) entry which is preliminary data.</text>
</comment>